<evidence type="ECO:0000256" key="6">
    <source>
        <dbReference type="SAM" id="Phobius"/>
    </source>
</evidence>
<dbReference type="EMBL" id="NRGR01000007">
    <property type="protein sequence ID" value="PCC40297.1"/>
    <property type="molecule type" value="Genomic_DNA"/>
</dbReference>
<feature type="region of interest" description="Disordered" evidence="5">
    <location>
        <begin position="1"/>
        <end position="28"/>
    </location>
</feature>
<comment type="caution">
    <text evidence="8">The sequence shown here is derived from an EMBL/GenBank/DDBJ whole genome shotgun (WGS) entry which is preliminary data.</text>
</comment>
<feature type="transmembrane region" description="Helical" evidence="6">
    <location>
        <begin position="273"/>
        <end position="290"/>
    </location>
</feature>
<feature type="transmembrane region" description="Helical" evidence="6">
    <location>
        <begin position="105"/>
        <end position="128"/>
    </location>
</feature>
<evidence type="ECO:0000313" key="8">
    <source>
        <dbReference type="EMBL" id="PCC40297.1"/>
    </source>
</evidence>
<feature type="transmembrane region" description="Helical" evidence="6">
    <location>
        <begin position="400"/>
        <end position="418"/>
    </location>
</feature>
<evidence type="ECO:0000313" key="9">
    <source>
        <dbReference type="Proteomes" id="UP000218598"/>
    </source>
</evidence>
<dbReference type="InterPro" id="IPR004837">
    <property type="entry name" value="NaCa_Exmemb"/>
</dbReference>
<dbReference type="GO" id="GO:0015386">
    <property type="term" value="F:potassium:proton antiporter activity"/>
    <property type="evidence" value="ECO:0007669"/>
    <property type="project" value="TreeGrafter"/>
</dbReference>
<dbReference type="AlphaFoldDB" id="A0A2A3YLW5"/>
<name>A0A2A3YLW5_9MICO</name>
<feature type="transmembrane region" description="Helical" evidence="6">
    <location>
        <begin position="377"/>
        <end position="395"/>
    </location>
</feature>
<accession>A0A2A3YLW5</accession>
<feature type="transmembrane region" description="Helical" evidence="6">
    <location>
        <begin position="201"/>
        <end position="222"/>
    </location>
</feature>
<dbReference type="Pfam" id="PF01699">
    <property type="entry name" value="Na_Ca_ex"/>
    <property type="match status" value="2"/>
</dbReference>
<feature type="transmembrane region" description="Helical" evidence="6">
    <location>
        <begin position="43"/>
        <end position="65"/>
    </location>
</feature>
<reference evidence="8 9" key="1">
    <citation type="journal article" date="2017" name="Elife">
        <title>Extensive horizontal gene transfer in cheese-associated bacteria.</title>
        <authorList>
            <person name="Bonham K.S."/>
            <person name="Wolfe B.E."/>
            <person name="Dutton R.J."/>
        </authorList>
    </citation>
    <scope>NUCLEOTIDE SEQUENCE [LARGE SCALE GENOMIC DNA]</scope>
    <source>
        <strain evidence="8 9">341_9</strain>
    </source>
</reference>
<feature type="transmembrane region" description="Helical" evidence="6">
    <location>
        <begin position="302"/>
        <end position="322"/>
    </location>
</feature>
<dbReference type="GO" id="GO:0015385">
    <property type="term" value="F:sodium:proton antiporter activity"/>
    <property type="evidence" value="ECO:0007669"/>
    <property type="project" value="TreeGrafter"/>
</dbReference>
<evidence type="ECO:0000256" key="1">
    <source>
        <dbReference type="ARBA" id="ARBA00004141"/>
    </source>
</evidence>
<feature type="domain" description="Sodium/calcium exchanger membrane region" evidence="7">
    <location>
        <begin position="278"/>
        <end position="418"/>
    </location>
</feature>
<keyword evidence="4 6" id="KW-0472">Membrane</keyword>
<keyword evidence="9" id="KW-1185">Reference proteome</keyword>
<evidence type="ECO:0000256" key="4">
    <source>
        <dbReference type="ARBA" id="ARBA00023136"/>
    </source>
</evidence>
<feature type="transmembrane region" description="Helical" evidence="6">
    <location>
        <begin position="343"/>
        <end position="365"/>
    </location>
</feature>
<dbReference type="PANTHER" id="PTHR37958">
    <property type="entry name" value="SODIUM-POTASSIUM/PROTON ANTIPORTER CHAA"/>
    <property type="match status" value="1"/>
</dbReference>
<feature type="domain" description="Sodium/calcium exchanger membrane region" evidence="7">
    <location>
        <begin position="74"/>
        <end position="225"/>
    </location>
</feature>
<organism evidence="8 9">
    <name type="scientific">Brachybacterium alimentarium</name>
    <dbReference type="NCBI Taxonomy" id="47845"/>
    <lineage>
        <taxon>Bacteria</taxon>
        <taxon>Bacillati</taxon>
        <taxon>Actinomycetota</taxon>
        <taxon>Actinomycetes</taxon>
        <taxon>Micrococcales</taxon>
        <taxon>Dermabacteraceae</taxon>
        <taxon>Brachybacterium</taxon>
    </lineage>
</organism>
<feature type="transmembrane region" description="Helical" evidence="6">
    <location>
        <begin position="174"/>
        <end position="195"/>
    </location>
</feature>
<feature type="transmembrane region" description="Helical" evidence="6">
    <location>
        <begin position="140"/>
        <end position="162"/>
    </location>
</feature>
<protein>
    <submittedName>
        <fullName evidence="8">Calcium:proton antiporter</fullName>
    </submittedName>
</protein>
<evidence type="ECO:0000256" key="2">
    <source>
        <dbReference type="ARBA" id="ARBA00022692"/>
    </source>
</evidence>
<proteinExistence type="predicted"/>
<dbReference type="Proteomes" id="UP000218598">
    <property type="component" value="Unassembled WGS sequence"/>
</dbReference>
<dbReference type="GO" id="GO:0005886">
    <property type="term" value="C:plasma membrane"/>
    <property type="evidence" value="ECO:0007669"/>
    <property type="project" value="TreeGrafter"/>
</dbReference>
<dbReference type="OrthoDB" id="3531445at2"/>
<keyword evidence="2 6" id="KW-0812">Transmembrane</keyword>
<gene>
    <name evidence="8" type="ORF">CIK66_03875</name>
</gene>
<feature type="transmembrane region" description="Helical" evidence="6">
    <location>
        <begin position="71"/>
        <end position="93"/>
    </location>
</feature>
<dbReference type="InterPro" id="IPR052946">
    <property type="entry name" value="Alkaline_pH_Ca-Antiporter"/>
</dbReference>
<evidence type="ECO:0000256" key="5">
    <source>
        <dbReference type="SAM" id="MobiDB-lite"/>
    </source>
</evidence>
<evidence type="ECO:0000259" key="7">
    <source>
        <dbReference type="Pfam" id="PF01699"/>
    </source>
</evidence>
<sequence>MPSMPPLPSSTPSTGSADSAQQPEDSRALTGRSLRRAVLTRSALGRLALGWLGVGALAVAAPWLAGPLPGIALVLVLAAIVAVIVIAAGGVVQQAEALAHRLGDPYGTLVLTLSIVVIEVVLIAAVMLGPGDHLTIARDSVMAVSMIILNLALGICLVAGGLRHGLLRPNRSGTAMYLVLLTVLGGLAFALPHLIGTDGSFAPVQAVVIAAVTVLVYGVFLWRQTGARAADFQEVGLRPAGPTDTDESTTTDDSTVSDTAPISATFRVHRAELLARAALLIITVLPIVLLSHDMADLLDDGLARLGAPAALGGVLIAMIVFTPESITAVRAALGGEIQRVVNLCHGALVSTFGLTIPTVLVIGQLTGQQVVLAESPVNLVLLAVTLGASALFTAIGRSTALQGVVHLALFAVYAVALFL</sequence>
<keyword evidence="3 6" id="KW-1133">Transmembrane helix</keyword>
<dbReference type="PANTHER" id="PTHR37958:SF1">
    <property type="entry name" value="SODIUM-POTASSIUM_PROTON ANTIPORTER CHAA"/>
    <property type="match status" value="1"/>
</dbReference>
<evidence type="ECO:0000256" key="3">
    <source>
        <dbReference type="ARBA" id="ARBA00022989"/>
    </source>
</evidence>
<comment type="subcellular location">
    <subcellularLocation>
        <location evidence="1">Membrane</location>
        <topology evidence="1">Multi-pass membrane protein</topology>
    </subcellularLocation>
</comment>